<evidence type="ECO:0000313" key="2">
    <source>
        <dbReference type="EMBL" id="CAB4183932.1"/>
    </source>
</evidence>
<organism evidence="2">
    <name type="scientific">uncultured Caudovirales phage</name>
    <dbReference type="NCBI Taxonomy" id="2100421"/>
    <lineage>
        <taxon>Viruses</taxon>
        <taxon>Duplodnaviria</taxon>
        <taxon>Heunggongvirae</taxon>
        <taxon>Uroviricota</taxon>
        <taxon>Caudoviricetes</taxon>
        <taxon>Peduoviridae</taxon>
        <taxon>Maltschvirus</taxon>
        <taxon>Maltschvirus maltsch</taxon>
    </lineage>
</organism>
<name>A0A6J5QJM2_9CAUD</name>
<evidence type="ECO:0000313" key="3">
    <source>
        <dbReference type="EMBL" id="CAB4188066.1"/>
    </source>
</evidence>
<evidence type="ECO:0000313" key="5">
    <source>
        <dbReference type="EMBL" id="CAB4214822.1"/>
    </source>
</evidence>
<feature type="region of interest" description="Disordered" evidence="1">
    <location>
        <begin position="1"/>
        <end position="24"/>
    </location>
</feature>
<evidence type="ECO:0000256" key="1">
    <source>
        <dbReference type="SAM" id="MobiDB-lite"/>
    </source>
</evidence>
<dbReference type="EMBL" id="LR797118">
    <property type="protein sequence ID" value="CAB4188066.1"/>
    <property type="molecule type" value="Genomic_DNA"/>
</dbReference>
<feature type="compositionally biased region" description="Polar residues" evidence="1">
    <location>
        <begin position="7"/>
        <end position="24"/>
    </location>
</feature>
<proteinExistence type="predicted"/>
<reference evidence="2" key="1">
    <citation type="submission" date="2020-05" db="EMBL/GenBank/DDBJ databases">
        <authorList>
            <person name="Chiriac C."/>
            <person name="Salcher M."/>
            <person name="Ghai R."/>
            <person name="Kavagutti S V."/>
        </authorList>
    </citation>
    <scope>NUCLEOTIDE SEQUENCE</scope>
</reference>
<dbReference type="EMBL" id="LR797324">
    <property type="protein sequence ID" value="CAB4202486.1"/>
    <property type="molecule type" value="Genomic_DNA"/>
</dbReference>
<evidence type="ECO:0000313" key="4">
    <source>
        <dbReference type="EMBL" id="CAB4202486.1"/>
    </source>
</evidence>
<protein>
    <submittedName>
        <fullName evidence="2">Uncharacterized protein</fullName>
    </submittedName>
</protein>
<sequence length="301" mass="32477">MAATKSGMPSVSPTNPGTPTTQQAWDLLNSDYGTAYNGAIQGGMNDTQWAASPAFQQYQNKVLGAINNTYDTDKLQSDIASFTNQFSDPIYGPNARKLAEAESSRLNFLNSPQTTNPLISALRANSPAPARQAGGIKEYGIADFPWTKNTPDNTKFKDPRDVPVNPVVVNPPVTPPVTPPVVTPPVSPYVAPPAGGTMDSGSWDSLNANYAQDYAKAQGNMTDAEWAATPAFKQYQDQVISGIGQTTDMDKLATDINWFANNMNDPALGDNYRTISAASQKRLDYLKSLNNQNNNQNNDGF</sequence>
<dbReference type="EMBL" id="LR797417">
    <property type="protein sequence ID" value="CAB4214822.1"/>
    <property type="molecule type" value="Genomic_DNA"/>
</dbReference>
<accession>A0A6J5QJM2</accession>
<gene>
    <name evidence="2" type="ORF">UFOVP1107_36</name>
    <name evidence="3" type="ORF">UFOVP1171_51</name>
    <name evidence="4" type="ORF">UFOVP1375_15</name>
    <name evidence="5" type="ORF">UFOVP1471_31</name>
</gene>
<dbReference type="EMBL" id="LR797050">
    <property type="protein sequence ID" value="CAB4183932.1"/>
    <property type="molecule type" value="Genomic_DNA"/>
</dbReference>